<keyword evidence="3" id="KW-1185">Reference proteome</keyword>
<organism evidence="2 3">
    <name type="scientific">Vagococcus bubulae</name>
    <dbReference type="NCBI Taxonomy" id="1977868"/>
    <lineage>
        <taxon>Bacteria</taxon>
        <taxon>Bacillati</taxon>
        <taxon>Bacillota</taxon>
        <taxon>Bacilli</taxon>
        <taxon>Lactobacillales</taxon>
        <taxon>Enterococcaceae</taxon>
        <taxon>Vagococcus</taxon>
    </lineage>
</organism>
<dbReference type="Proteomes" id="UP000288490">
    <property type="component" value="Unassembled WGS sequence"/>
</dbReference>
<dbReference type="EMBL" id="NGJT01000001">
    <property type="protein sequence ID" value="RST96180.1"/>
    <property type="molecule type" value="Genomic_DNA"/>
</dbReference>
<accession>A0A429ZR25</accession>
<dbReference type="AlphaFoldDB" id="A0A429ZR25"/>
<dbReference type="RefSeq" id="WP_125955542.1">
    <property type="nucleotide sequence ID" value="NZ_JAQEJV010000001.1"/>
</dbReference>
<evidence type="ECO:0000313" key="3">
    <source>
        <dbReference type="Proteomes" id="UP000288490"/>
    </source>
</evidence>
<keyword evidence="1" id="KW-0812">Transmembrane</keyword>
<protein>
    <recommendedName>
        <fullName evidence="4">DUF3139 domain-containing protein</fullName>
    </recommendedName>
</protein>
<evidence type="ECO:0000256" key="1">
    <source>
        <dbReference type="SAM" id="Phobius"/>
    </source>
</evidence>
<evidence type="ECO:0000313" key="2">
    <source>
        <dbReference type="EMBL" id="RST96180.1"/>
    </source>
</evidence>
<keyword evidence="1" id="KW-1133">Transmembrane helix</keyword>
<keyword evidence="1" id="KW-0472">Membrane</keyword>
<name>A0A429ZR25_9ENTE</name>
<comment type="caution">
    <text evidence="2">The sequence shown here is derived from an EMBL/GenBank/DDBJ whole genome shotgun (WGS) entry which is preliminary data.</text>
</comment>
<feature type="transmembrane region" description="Helical" evidence="1">
    <location>
        <begin position="6"/>
        <end position="21"/>
    </location>
</feature>
<proteinExistence type="predicted"/>
<sequence>MKKIKIGVITILIFISSFFLIKKQQYTQLVKQEMSQYTDSHIVDSQEIDNTKLSYQWINNQYIYQIKLKKTDKTTYITLHYDVPQTILTSVFQPSVKPFQPNIYTHFNGKTIDFDNQLTIDIFKNVSFKHSFSSK</sequence>
<reference evidence="2 3" key="1">
    <citation type="submission" date="2017-05" db="EMBL/GenBank/DDBJ databases">
        <title>Vagococcus spp. assemblies.</title>
        <authorList>
            <person name="Gulvik C.A."/>
        </authorList>
    </citation>
    <scope>NUCLEOTIDE SEQUENCE [LARGE SCALE GENOMIC DNA]</scope>
    <source>
        <strain evidence="2 3">SS1994</strain>
    </source>
</reference>
<gene>
    <name evidence="2" type="ORF">CBF36_00155</name>
</gene>
<evidence type="ECO:0008006" key="4">
    <source>
        <dbReference type="Google" id="ProtNLM"/>
    </source>
</evidence>